<gene>
    <name evidence="1" type="ORF">IFK94_12010</name>
</gene>
<evidence type="ECO:0008006" key="3">
    <source>
        <dbReference type="Google" id="ProtNLM"/>
    </source>
</evidence>
<reference evidence="1 2" key="1">
    <citation type="submission" date="2020-08" db="EMBL/GenBank/DDBJ databases">
        <title>Acidobacteriota in marine sediments use diverse sulfur dissimilation pathways.</title>
        <authorList>
            <person name="Wasmund K."/>
        </authorList>
    </citation>
    <scope>NUCLEOTIDE SEQUENCE [LARGE SCALE GENOMIC DNA]</scope>
    <source>
        <strain evidence="1">MAG AM4</strain>
    </source>
</reference>
<dbReference type="InterPro" id="IPR036514">
    <property type="entry name" value="SGNH_hydro_sf"/>
</dbReference>
<evidence type="ECO:0000313" key="1">
    <source>
        <dbReference type="EMBL" id="MBD3868842.1"/>
    </source>
</evidence>
<comment type="caution">
    <text evidence="1">The sequence shown here is derived from an EMBL/GenBank/DDBJ whole genome shotgun (WGS) entry which is preliminary data.</text>
</comment>
<protein>
    <recommendedName>
        <fullName evidence="3">SGNH hydrolase-type esterase domain-containing protein</fullName>
    </recommendedName>
</protein>
<evidence type="ECO:0000313" key="2">
    <source>
        <dbReference type="Proteomes" id="UP000648239"/>
    </source>
</evidence>
<dbReference type="AlphaFoldDB" id="A0A8J6XUN9"/>
<proteinExistence type="predicted"/>
<sequence length="206" mass="22974">MIRRIVLAGASVGRDWDFPGFPERTGLTDIQCEYCGRFDFDKKPLLDRLLQPGQPVPDAVLLKECAAYFPGDHQGYTAMMEEWVDRCMQAGAVPVLVTVAPVVRRTGKLRWLKELAARLQGRRTVTGRLAAISRFNDWLRELASLRGLALLDLEEALRVGPHDRSLRPDLHSGDGLHLNEGAYSLLDEAMGRLVRSGLAPVRTEEA</sequence>
<organism evidence="1 2">
    <name type="scientific">Candidatus Polarisedimenticola svalbardensis</name>
    <dbReference type="NCBI Taxonomy" id="2886004"/>
    <lineage>
        <taxon>Bacteria</taxon>
        <taxon>Pseudomonadati</taxon>
        <taxon>Acidobacteriota</taxon>
        <taxon>Candidatus Polarisedimenticolia</taxon>
        <taxon>Candidatus Polarisedimenticolales</taxon>
        <taxon>Candidatus Polarisedimenticolaceae</taxon>
        <taxon>Candidatus Polarisedimenticola</taxon>
    </lineage>
</organism>
<dbReference type="Proteomes" id="UP000648239">
    <property type="component" value="Unassembled WGS sequence"/>
</dbReference>
<accession>A0A8J6XUN9</accession>
<name>A0A8J6XUN9_9BACT</name>
<dbReference type="EMBL" id="JACXWD010000045">
    <property type="protein sequence ID" value="MBD3868842.1"/>
    <property type="molecule type" value="Genomic_DNA"/>
</dbReference>
<dbReference type="Gene3D" id="3.40.50.1110">
    <property type="entry name" value="SGNH hydrolase"/>
    <property type="match status" value="1"/>
</dbReference>
<dbReference type="GO" id="GO:0016788">
    <property type="term" value="F:hydrolase activity, acting on ester bonds"/>
    <property type="evidence" value="ECO:0007669"/>
    <property type="project" value="UniProtKB-ARBA"/>
</dbReference>
<dbReference type="SUPFAM" id="SSF52266">
    <property type="entry name" value="SGNH hydrolase"/>
    <property type="match status" value="1"/>
</dbReference>